<comment type="caution">
    <text evidence="1">The sequence shown here is derived from an EMBL/GenBank/DDBJ whole genome shotgun (WGS) entry which is preliminary data.</text>
</comment>
<keyword evidence="1" id="KW-0647">Proteasome</keyword>
<protein>
    <submittedName>
        <fullName evidence="1">Proteasome subunit beta type-3</fullName>
    </submittedName>
</protein>
<evidence type="ECO:0000313" key="1">
    <source>
        <dbReference type="EMBL" id="KAH9486252.1"/>
    </source>
</evidence>
<gene>
    <name evidence="1" type="ORF">JR316_0000316</name>
</gene>
<sequence>MSIMDNNGGSVIAMVGKDCVAIASDLRLGNQALGISSNFQRIFPVTDRIFLGLPGLATDVATVHERLRYRLNMYTIKEEREIEPETFAHLVSSTLYEHRFGPYFVEPVMAGISKTPSGGVKPFIAATDLIGCLNFAKDFVVAGTASSKLYGVAEGLWEPDLEPEDLFETISQTLMNAVDRDAFSGWGCVVHVITKDRVVTHTFRVADHIYGHTLNTTVVILNWSRFDNVKLITSTICKNLLNDTVQTIIVWNNNPIPLSYENFMNGSCPQWALNIINSPENLYFEARYVACTYAGTEFCFIQDDDYFVLPTVIKMLTLRMQEKSLNSIHLQPPHDMLSSQLRTINIDSSVHTTFAWLGYGTIIKRSLAVEFLALLEKLQLSDEVHKMSDNYFTILSNTVPERWFDPGTLLGGGQPFTVGAEGEQRNNQHIIRAASILNSITQNDVHALDLPYVRFPPQSKTEDDSSRAPCQRDLCLVETSIRLFPQEFDKSLVSGVSDILELEKRRLEHLGEIRKFHYLEFPPSNMVDSRYDTVFRSFDNAKAGDWIILDMFRPFTSSQSTFVLVVGRETEPILREAIYEVSRDGKIWDGFSNALECFDMLKTEHTAIAQLMACKIVCEGGGQRFYRVRLLDDIQQKWVIHEVFVE</sequence>
<evidence type="ECO:0000313" key="2">
    <source>
        <dbReference type="Proteomes" id="UP000664032"/>
    </source>
</evidence>
<dbReference type="Proteomes" id="UP000664032">
    <property type="component" value="Unassembled WGS sequence"/>
</dbReference>
<dbReference type="EMBL" id="JAFIQS020000001">
    <property type="protein sequence ID" value="KAH9486252.1"/>
    <property type="molecule type" value="Genomic_DNA"/>
</dbReference>
<name>A0ACB8HF12_PSICU</name>
<proteinExistence type="predicted"/>
<organism evidence="1 2">
    <name type="scientific">Psilocybe cubensis</name>
    <name type="common">Psychedelic mushroom</name>
    <name type="synonym">Stropharia cubensis</name>
    <dbReference type="NCBI Taxonomy" id="181762"/>
    <lineage>
        <taxon>Eukaryota</taxon>
        <taxon>Fungi</taxon>
        <taxon>Dikarya</taxon>
        <taxon>Basidiomycota</taxon>
        <taxon>Agaricomycotina</taxon>
        <taxon>Agaricomycetes</taxon>
        <taxon>Agaricomycetidae</taxon>
        <taxon>Agaricales</taxon>
        <taxon>Agaricineae</taxon>
        <taxon>Strophariaceae</taxon>
        <taxon>Psilocybe</taxon>
    </lineage>
</organism>
<accession>A0ACB8HF12</accession>
<reference evidence="1" key="1">
    <citation type="submission" date="2021-10" db="EMBL/GenBank/DDBJ databases">
        <title>Psilocybe cubensis genome.</title>
        <authorList>
            <person name="Mckernan K.J."/>
            <person name="Crawford S."/>
            <person name="Trippe A."/>
            <person name="Kane L.T."/>
            <person name="Mclaughlin S."/>
        </authorList>
    </citation>
    <scope>NUCLEOTIDE SEQUENCE</scope>
    <source>
        <strain evidence="1">MGC-MH-2018</strain>
    </source>
</reference>
<keyword evidence="2" id="KW-1185">Reference proteome</keyword>